<evidence type="ECO:0000256" key="12">
    <source>
        <dbReference type="SAM" id="SignalP"/>
    </source>
</evidence>
<evidence type="ECO:0000256" key="7">
    <source>
        <dbReference type="ARBA" id="ARBA00022825"/>
    </source>
</evidence>
<dbReference type="Pfam" id="PF00089">
    <property type="entry name" value="Trypsin"/>
    <property type="match status" value="1"/>
</dbReference>
<dbReference type="SMART" id="SM00020">
    <property type="entry name" value="Tryp_SPc"/>
    <property type="match status" value="1"/>
</dbReference>
<dbReference type="InterPro" id="IPR001254">
    <property type="entry name" value="Trypsin_dom"/>
</dbReference>
<proteinExistence type="inferred from homology"/>
<dbReference type="InterPro" id="IPR009003">
    <property type="entry name" value="Peptidase_S1_PA"/>
</dbReference>
<dbReference type="FunFam" id="2.40.10.10:FF:000120">
    <property type="entry name" value="Putative serine protease"/>
    <property type="match status" value="1"/>
</dbReference>
<dbReference type="EMBL" id="CADEPI010000023">
    <property type="protein sequence ID" value="CAB3366146.1"/>
    <property type="molecule type" value="Genomic_DNA"/>
</dbReference>
<comment type="similarity">
    <text evidence="1">Belongs to the peptidase S1 family.</text>
</comment>
<evidence type="ECO:0000256" key="10">
    <source>
        <dbReference type="ARBA" id="ARBA00066707"/>
    </source>
</evidence>
<protein>
    <recommendedName>
        <fullName evidence="10">limulus clotting factor C</fullName>
        <ecNumber evidence="10">3.4.21.84</ecNumber>
    </recommendedName>
</protein>
<keyword evidence="4 12" id="KW-0732">Signal</keyword>
<evidence type="ECO:0000313" key="15">
    <source>
        <dbReference type="Proteomes" id="UP000494165"/>
    </source>
</evidence>
<organism evidence="14 15">
    <name type="scientific">Cloeon dipterum</name>
    <dbReference type="NCBI Taxonomy" id="197152"/>
    <lineage>
        <taxon>Eukaryota</taxon>
        <taxon>Metazoa</taxon>
        <taxon>Ecdysozoa</taxon>
        <taxon>Arthropoda</taxon>
        <taxon>Hexapoda</taxon>
        <taxon>Insecta</taxon>
        <taxon>Pterygota</taxon>
        <taxon>Palaeoptera</taxon>
        <taxon>Ephemeroptera</taxon>
        <taxon>Pisciforma</taxon>
        <taxon>Baetidae</taxon>
        <taxon>Cloeon</taxon>
    </lineage>
</organism>
<evidence type="ECO:0000256" key="5">
    <source>
        <dbReference type="ARBA" id="ARBA00022801"/>
    </source>
</evidence>
<evidence type="ECO:0000256" key="8">
    <source>
        <dbReference type="ARBA" id="ARBA00023157"/>
    </source>
</evidence>
<dbReference type="InterPro" id="IPR050430">
    <property type="entry name" value="Peptidase_S1"/>
</dbReference>
<keyword evidence="3 11" id="KW-0645">Protease</keyword>
<dbReference type="PROSITE" id="PS00135">
    <property type="entry name" value="TRYPSIN_SER"/>
    <property type="match status" value="1"/>
</dbReference>
<name>A0A8S1C9W6_9INSE</name>
<dbReference type="CDD" id="cd00190">
    <property type="entry name" value="Tryp_SPc"/>
    <property type="match status" value="1"/>
</dbReference>
<dbReference type="InterPro" id="IPR018114">
    <property type="entry name" value="TRYPSIN_HIS"/>
</dbReference>
<dbReference type="PANTHER" id="PTHR24276:SF98">
    <property type="entry name" value="FI18310P1-RELATED"/>
    <property type="match status" value="1"/>
</dbReference>
<evidence type="ECO:0000256" key="9">
    <source>
        <dbReference type="ARBA" id="ARBA00052079"/>
    </source>
</evidence>
<dbReference type="AlphaFoldDB" id="A0A8S1C9W6"/>
<evidence type="ECO:0000256" key="2">
    <source>
        <dbReference type="ARBA" id="ARBA00022659"/>
    </source>
</evidence>
<sequence length="320" mass="34891">MNRLSTSVLIALVLCSQVGGQDPDFRFVRKFLPALREKLVYNTSEYNQIEQKNKPKIDFLPNGNRPQSPEAGKVRIVPNGQIVGGYRAARGQFPWQVFIVMDKASSCGGSLISPQWILTAAHCVQGFSTFAITLGSAKRNIAETGRINVVTTHKIIHKLYNDSNLQNDIALLRLNNPVNITGKGPFINTIRMPRVNDGSRTFVNTNAVVSGWGKTSDAGTTTVQLNFVTLPIISNTNCSATYTSEYIKSTMMCASGANNKGICSGDSGGALVYKEADGQWTQIGIVSFSAFSCHGYPQGFTRVSSFMGWISNNTGIKFRN</sequence>
<evidence type="ECO:0000256" key="11">
    <source>
        <dbReference type="RuleBase" id="RU363034"/>
    </source>
</evidence>
<dbReference type="SUPFAM" id="SSF50494">
    <property type="entry name" value="Trypsin-like serine proteases"/>
    <property type="match status" value="1"/>
</dbReference>
<dbReference type="GO" id="GO:0004252">
    <property type="term" value="F:serine-type endopeptidase activity"/>
    <property type="evidence" value="ECO:0007669"/>
    <property type="project" value="InterPro"/>
</dbReference>
<dbReference type="PANTHER" id="PTHR24276">
    <property type="entry name" value="POLYSERASE-RELATED"/>
    <property type="match status" value="1"/>
</dbReference>
<accession>A0A8S1C9W6</accession>
<dbReference type="OrthoDB" id="5565075at2759"/>
<evidence type="ECO:0000259" key="13">
    <source>
        <dbReference type="PROSITE" id="PS50240"/>
    </source>
</evidence>
<dbReference type="PRINTS" id="PR00722">
    <property type="entry name" value="CHYMOTRYPSIN"/>
</dbReference>
<feature type="domain" description="Peptidase S1" evidence="13">
    <location>
        <begin position="82"/>
        <end position="315"/>
    </location>
</feature>
<evidence type="ECO:0000256" key="3">
    <source>
        <dbReference type="ARBA" id="ARBA00022670"/>
    </source>
</evidence>
<dbReference type="Proteomes" id="UP000494165">
    <property type="component" value="Unassembled WGS sequence"/>
</dbReference>
<feature type="chain" id="PRO_5035760615" description="limulus clotting factor C" evidence="12">
    <location>
        <begin position="21"/>
        <end position="320"/>
    </location>
</feature>
<keyword evidence="2" id="KW-0768">Sushi</keyword>
<evidence type="ECO:0000256" key="4">
    <source>
        <dbReference type="ARBA" id="ARBA00022729"/>
    </source>
</evidence>
<comment type="catalytic activity">
    <reaction evidence="9">
        <text>Selective cleavage of 103-Arg-|-Ser-104 and 124-Ile-|-Ile-125 bonds in Limulus clotting factor B to form activated factor B. Cleavage of -Pro-Arg-|-Xaa- bonds in synthetic substrates.</text>
        <dbReference type="EC" id="3.4.21.84"/>
    </reaction>
</comment>
<feature type="signal peptide" evidence="12">
    <location>
        <begin position="1"/>
        <end position="20"/>
    </location>
</feature>
<evidence type="ECO:0000313" key="14">
    <source>
        <dbReference type="EMBL" id="CAB3366146.1"/>
    </source>
</evidence>
<dbReference type="InterPro" id="IPR033116">
    <property type="entry name" value="TRYPSIN_SER"/>
</dbReference>
<keyword evidence="6" id="KW-0353">Hemolymph clotting</keyword>
<gene>
    <name evidence="14" type="ORF">CLODIP_2_CD16171</name>
</gene>
<evidence type="ECO:0000256" key="1">
    <source>
        <dbReference type="ARBA" id="ARBA00007664"/>
    </source>
</evidence>
<dbReference type="InterPro" id="IPR043504">
    <property type="entry name" value="Peptidase_S1_PA_chymotrypsin"/>
</dbReference>
<dbReference type="InterPro" id="IPR001314">
    <property type="entry name" value="Peptidase_S1A"/>
</dbReference>
<keyword evidence="7 11" id="KW-0720">Serine protease</keyword>
<evidence type="ECO:0000256" key="6">
    <source>
        <dbReference type="ARBA" id="ARBA00022820"/>
    </source>
</evidence>
<dbReference type="PROSITE" id="PS00134">
    <property type="entry name" value="TRYPSIN_HIS"/>
    <property type="match status" value="1"/>
</dbReference>
<dbReference type="GO" id="GO:0006508">
    <property type="term" value="P:proteolysis"/>
    <property type="evidence" value="ECO:0007669"/>
    <property type="project" value="UniProtKB-KW"/>
</dbReference>
<keyword evidence="15" id="KW-1185">Reference proteome</keyword>
<keyword evidence="5 11" id="KW-0378">Hydrolase</keyword>
<keyword evidence="8" id="KW-1015">Disulfide bond</keyword>
<reference evidence="14 15" key="1">
    <citation type="submission" date="2020-04" db="EMBL/GenBank/DDBJ databases">
        <authorList>
            <person name="Alioto T."/>
            <person name="Alioto T."/>
            <person name="Gomez Garrido J."/>
        </authorList>
    </citation>
    <scope>NUCLEOTIDE SEQUENCE [LARGE SCALE GENOMIC DNA]</scope>
</reference>
<dbReference type="Gene3D" id="2.40.10.10">
    <property type="entry name" value="Trypsin-like serine proteases"/>
    <property type="match status" value="1"/>
</dbReference>
<dbReference type="EC" id="3.4.21.84" evidence="10"/>
<comment type="caution">
    <text evidence="14">The sequence shown here is derived from an EMBL/GenBank/DDBJ whole genome shotgun (WGS) entry which is preliminary data.</text>
</comment>
<dbReference type="GO" id="GO:0042381">
    <property type="term" value="P:hemolymph coagulation"/>
    <property type="evidence" value="ECO:0007669"/>
    <property type="project" value="UniProtKB-KW"/>
</dbReference>
<dbReference type="PROSITE" id="PS50240">
    <property type="entry name" value="TRYPSIN_DOM"/>
    <property type="match status" value="1"/>
</dbReference>